<dbReference type="GO" id="GO:0071944">
    <property type="term" value="C:cell periphery"/>
    <property type="evidence" value="ECO:0007669"/>
    <property type="project" value="UniProtKB-ARBA"/>
</dbReference>
<dbReference type="Proteomes" id="UP000015104">
    <property type="component" value="Unassembled WGS sequence"/>
</dbReference>
<dbReference type="GO" id="GO:0051015">
    <property type="term" value="F:actin filament binding"/>
    <property type="evidence" value="ECO:0007669"/>
    <property type="project" value="InterPro"/>
</dbReference>
<feature type="compositionally biased region" description="Low complexity" evidence="4">
    <location>
        <begin position="496"/>
        <end position="520"/>
    </location>
</feature>
<reference evidence="6" key="1">
    <citation type="submission" date="2011-08" db="EMBL/GenBank/DDBJ databases">
        <authorList>
            <person name="Rombauts S."/>
        </authorList>
    </citation>
    <scope>NUCLEOTIDE SEQUENCE</scope>
    <source>
        <strain evidence="6">London</strain>
    </source>
</reference>
<evidence type="ECO:0000256" key="3">
    <source>
        <dbReference type="ARBA" id="ARBA00022490"/>
    </source>
</evidence>
<feature type="compositionally biased region" description="Low complexity" evidence="4">
    <location>
        <begin position="719"/>
        <end position="739"/>
    </location>
</feature>
<organism evidence="5 6">
    <name type="scientific">Tetranychus urticae</name>
    <name type="common">Two-spotted spider mite</name>
    <dbReference type="NCBI Taxonomy" id="32264"/>
    <lineage>
        <taxon>Eukaryota</taxon>
        <taxon>Metazoa</taxon>
        <taxon>Ecdysozoa</taxon>
        <taxon>Arthropoda</taxon>
        <taxon>Chelicerata</taxon>
        <taxon>Arachnida</taxon>
        <taxon>Acari</taxon>
        <taxon>Acariformes</taxon>
        <taxon>Trombidiformes</taxon>
        <taxon>Prostigmata</taxon>
        <taxon>Eleutherengona</taxon>
        <taxon>Raphignathae</taxon>
        <taxon>Tetranychoidea</taxon>
        <taxon>Tetranychidae</taxon>
        <taxon>Tetranychus</taxon>
    </lineage>
</organism>
<keyword evidence="6" id="KW-1185">Reference proteome</keyword>
<dbReference type="EnsemblMetazoa" id="tetur01g11010.1">
    <property type="protein sequence ID" value="tetur01g11010.1"/>
    <property type="gene ID" value="tetur01g11010"/>
</dbReference>
<dbReference type="eggNOG" id="KOG3681">
    <property type="taxonomic scope" value="Eukaryota"/>
</dbReference>
<dbReference type="PRINTS" id="PR00805">
    <property type="entry name" value="ALPHACATENIN"/>
</dbReference>
<feature type="region of interest" description="Disordered" evidence="4">
    <location>
        <begin position="186"/>
        <end position="214"/>
    </location>
</feature>
<dbReference type="Pfam" id="PF01044">
    <property type="entry name" value="Vinculin"/>
    <property type="match status" value="2"/>
</dbReference>
<evidence type="ECO:0008006" key="7">
    <source>
        <dbReference type="Google" id="ProtNLM"/>
    </source>
</evidence>
<evidence type="ECO:0000313" key="6">
    <source>
        <dbReference type="Proteomes" id="UP000015104"/>
    </source>
</evidence>
<accession>T1JSM0</accession>
<dbReference type="InterPro" id="IPR030045">
    <property type="entry name" value="CTNNAL1"/>
</dbReference>
<dbReference type="HOGENOM" id="CLU_015314_4_0_1"/>
<dbReference type="InterPro" id="IPR006077">
    <property type="entry name" value="Vinculin/catenin"/>
</dbReference>
<dbReference type="GO" id="GO:0007266">
    <property type="term" value="P:Rho protein signal transduction"/>
    <property type="evidence" value="ECO:0007669"/>
    <property type="project" value="InterPro"/>
</dbReference>
<dbReference type="InterPro" id="IPR036723">
    <property type="entry name" value="Alpha-catenin/vinculin-like_sf"/>
</dbReference>
<evidence type="ECO:0000256" key="4">
    <source>
        <dbReference type="SAM" id="MobiDB-lite"/>
    </source>
</evidence>
<feature type="region of interest" description="Disordered" evidence="4">
    <location>
        <begin position="480"/>
        <end position="563"/>
    </location>
</feature>
<comment type="subcellular location">
    <subcellularLocation>
        <location evidence="1">Cytoplasm</location>
    </subcellularLocation>
</comment>
<comment type="similarity">
    <text evidence="2">Belongs to the vinculin/alpha-catenin family.</text>
</comment>
<evidence type="ECO:0000256" key="1">
    <source>
        <dbReference type="ARBA" id="ARBA00004496"/>
    </source>
</evidence>
<dbReference type="EMBL" id="CAEY01000462">
    <property type="status" value="NOT_ANNOTATED_CDS"/>
    <property type="molecule type" value="Genomic_DNA"/>
</dbReference>
<dbReference type="SUPFAM" id="SSF47220">
    <property type="entry name" value="alpha-catenin/vinculin-like"/>
    <property type="match status" value="3"/>
</dbReference>
<dbReference type="PANTHER" id="PTHR46342">
    <property type="entry name" value="ALPHA-CATULIN"/>
    <property type="match status" value="1"/>
</dbReference>
<feature type="compositionally biased region" description="Basic residues" evidence="4">
    <location>
        <begin position="187"/>
        <end position="200"/>
    </location>
</feature>
<evidence type="ECO:0000313" key="5">
    <source>
        <dbReference type="EnsemblMetazoa" id="tetur01g11010.1"/>
    </source>
</evidence>
<proteinExistence type="inferred from homology"/>
<protein>
    <recommendedName>
        <fullName evidence="7">Alpha-catulin</fullName>
    </recommendedName>
</protein>
<dbReference type="STRING" id="32264.T1JSM0"/>
<dbReference type="Gene3D" id="1.20.120.230">
    <property type="entry name" value="Alpha-catenin/vinculin-like"/>
    <property type="match status" value="3"/>
</dbReference>
<dbReference type="GO" id="GO:0007155">
    <property type="term" value="P:cell adhesion"/>
    <property type="evidence" value="ECO:0007669"/>
    <property type="project" value="InterPro"/>
</dbReference>
<dbReference type="GO" id="GO:0005737">
    <property type="term" value="C:cytoplasm"/>
    <property type="evidence" value="ECO:0007669"/>
    <property type="project" value="UniProtKB-SubCell"/>
</dbReference>
<dbReference type="InterPro" id="IPR001033">
    <property type="entry name" value="Alpha_catenin"/>
</dbReference>
<reference evidence="5" key="2">
    <citation type="submission" date="2015-06" db="UniProtKB">
        <authorList>
            <consortium name="EnsemblMetazoa"/>
        </authorList>
    </citation>
    <scope>IDENTIFICATION</scope>
</reference>
<dbReference type="PANTHER" id="PTHR46342:SF1">
    <property type="entry name" value="ALPHA-CATULIN"/>
    <property type="match status" value="1"/>
</dbReference>
<name>T1JSM0_TETUR</name>
<sequence>MYLLRCILEQLCDLTTDSGNYNVRFYSDRSALARSARALLSSVTRVLLIADTVVVKQLLTAKDRVSISLNRLENVANFTEFVKAYAIFGSEMVELAHLVSDRSNCSKDERRRAEMGSARRFLERSTMMLLTSAKACLRHPDCESAKENRDTVFIEMRRAMDSIHSVIKDSVLPQLTISAFNLDSCGHPRRSHGRSSHGHVSRYSSSNRSTPDWMIDNDDEPLTTAFNAIKRFEEWVELSRITLCKGLFRERLISAFDAFVELTQDFTDSAYTRHENREKLLLLCDRTKIELNQLLRLGICLDESGTTNPTSDLEEAILHTLRAVNDVKLQLRNTALEQADELFRLTDEFDIINQLRNTFLTGDPERLNDYVKIFSDHCDHVGEVCRLLHNVTTSETLQIYSKITENHINVFSPQVLNACFTLCAYPNSRIAKDNLEVFLDFWIILYSDVHQYVKDTRECSTGVDLSGNYANYPGNGSCSQSGSVRWPGIPNTKGAQQVQAQQSVQQQVSSQSQQTVQQQQPVILGPNGSMDPNDPTMGHGKVPGSVDLETGETDKNWPSNNASEDNDIVRRAKAMSQMALNMNQFTRGEGDLKTTQDLFTQAEFLAEEANKFYKLVRHFSYQVPSGLSKKDLLDNLDKVPTFVQQLQFTVKQPTVGKAATFTKVDNVIKEAKNLMMFVCSTVDSCINCASKFNLDMGAARARSRTLSPSGRHGEDDSGYEGMSSGMGSKSGTASSDPNI</sequence>
<feature type="region of interest" description="Disordered" evidence="4">
    <location>
        <begin position="702"/>
        <end position="739"/>
    </location>
</feature>
<dbReference type="AlphaFoldDB" id="T1JSM0"/>
<evidence type="ECO:0000256" key="2">
    <source>
        <dbReference type="ARBA" id="ARBA00008376"/>
    </source>
</evidence>
<keyword evidence="3" id="KW-0963">Cytoplasm</keyword>
<dbReference type="GO" id="GO:0045296">
    <property type="term" value="F:cadherin binding"/>
    <property type="evidence" value="ECO:0007669"/>
    <property type="project" value="InterPro"/>
</dbReference>